<dbReference type="InterPro" id="IPR009057">
    <property type="entry name" value="Homeodomain-like_sf"/>
</dbReference>
<dbReference type="InterPro" id="IPR010499">
    <property type="entry name" value="AraC_E-bd"/>
</dbReference>
<dbReference type="InterPro" id="IPR011256">
    <property type="entry name" value="Reg_factor_effector_dom_sf"/>
</dbReference>
<dbReference type="Gene3D" id="1.10.10.60">
    <property type="entry name" value="Homeodomain-like"/>
    <property type="match status" value="2"/>
</dbReference>
<proteinExistence type="predicted"/>
<dbReference type="AlphaFoldDB" id="A0A4V1LRS5"/>
<dbReference type="InterPro" id="IPR018060">
    <property type="entry name" value="HTH_AraC"/>
</dbReference>
<feature type="domain" description="HTH araC/xylS-type" evidence="3">
    <location>
        <begin position="14"/>
        <end position="113"/>
    </location>
</feature>
<keyword evidence="2" id="KW-0804">Transcription</keyword>
<organism evidence="4 5">
    <name type="scientific">Halarcobacter ebronensis</name>
    <dbReference type="NCBI Taxonomy" id="1462615"/>
    <lineage>
        <taxon>Bacteria</taxon>
        <taxon>Pseudomonadati</taxon>
        <taxon>Campylobacterota</taxon>
        <taxon>Epsilonproteobacteria</taxon>
        <taxon>Campylobacterales</taxon>
        <taxon>Arcobacteraceae</taxon>
        <taxon>Halarcobacter</taxon>
    </lineage>
</organism>
<dbReference type="Pfam" id="PF12833">
    <property type="entry name" value="HTH_18"/>
    <property type="match status" value="1"/>
</dbReference>
<keyword evidence="1" id="KW-0805">Transcription regulation</keyword>
<evidence type="ECO:0000256" key="1">
    <source>
        <dbReference type="ARBA" id="ARBA00023015"/>
    </source>
</evidence>
<evidence type="ECO:0000313" key="5">
    <source>
        <dbReference type="Proteomes" id="UP000290172"/>
    </source>
</evidence>
<dbReference type="SMART" id="SM00342">
    <property type="entry name" value="HTH_ARAC"/>
    <property type="match status" value="1"/>
</dbReference>
<reference evidence="4 5" key="1">
    <citation type="submission" date="2017-10" db="EMBL/GenBank/DDBJ databases">
        <title>Genomics of the genus Arcobacter.</title>
        <authorList>
            <person name="Perez-Cataluna A."/>
            <person name="Figueras M.J."/>
        </authorList>
    </citation>
    <scope>NUCLEOTIDE SEQUENCE [LARGE SCALE GENOMIC DNA]</scope>
    <source>
        <strain evidence="4 5">CECT 8993</strain>
    </source>
</reference>
<comment type="caution">
    <text evidence="4">The sequence shown here is derived from an EMBL/GenBank/DDBJ whole genome shotgun (WGS) entry which is preliminary data.</text>
</comment>
<dbReference type="GO" id="GO:0043565">
    <property type="term" value="F:sequence-specific DNA binding"/>
    <property type="evidence" value="ECO:0007669"/>
    <property type="project" value="InterPro"/>
</dbReference>
<dbReference type="PANTHER" id="PTHR40055">
    <property type="entry name" value="TRANSCRIPTIONAL REGULATOR YGIV-RELATED"/>
    <property type="match status" value="1"/>
</dbReference>
<dbReference type="Pfam" id="PF06445">
    <property type="entry name" value="GyrI-like"/>
    <property type="match status" value="1"/>
</dbReference>
<dbReference type="Proteomes" id="UP000290172">
    <property type="component" value="Unassembled WGS sequence"/>
</dbReference>
<dbReference type="PANTHER" id="PTHR40055:SF1">
    <property type="entry name" value="TRANSCRIPTIONAL REGULATOR YGIV-RELATED"/>
    <property type="match status" value="1"/>
</dbReference>
<dbReference type="SUPFAM" id="SSF46689">
    <property type="entry name" value="Homeodomain-like"/>
    <property type="match status" value="1"/>
</dbReference>
<evidence type="ECO:0000259" key="3">
    <source>
        <dbReference type="PROSITE" id="PS01124"/>
    </source>
</evidence>
<dbReference type="SUPFAM" id="SSF55136">
    <property type="entry name" value="Probable bacterial effector-binding domain"/>
    <property type="match status" value="1"/>
</dbReference>
<gene>
    <name evidence="4" type="ORF">CRV08_04205</name>
</gene>
<dbReference type="InterPro" id="IPR050908">
    <property type="entry name" value="SmbC-like"/>
</dbReference>
<dbReference type="PROSITE" id="PS01124">
    <property type="entry name" value="HTH_ARAC_FAMILY_2"/>
    <property type="match status" value="1"/>
</dbReference>
<dbReference type="Gene3D" id="3.20.80.10">
    <property type="entry name" value="Regulatory factor, effector binding domain"/>
    <property type="match status" value="1"/>
</dbReference>
<accession>A0A4V1LRS5</accession>
<evidence type="ECO:0000256" key="2">
    <source>
        <dbReference type="ARBA" id="ARBA00023163"/>
    </source>
</evidence>
<sequence length="284" mass="33525">MKKDTIHQREDIVNRTFYYIYKNLEFKITLDELAKINHVSKFHYHRIIKESTGKTLFEIICDERLKKAANLLITNTHSTISEIANKCGYISHSSFIKAFKIKYQYTPKQWRNGKYKEFSKSILEDFTSNKKFSDIEPQIKVCKEIHCAYIRHKGYNKSIKKCWDKLSAIAYTYLIKDYKEIALFHDNPVITPQDNCSYVACISVDKDFKAISTFDIPESLYAVFYLKGVYGDVLNLIRYVYHYWLPNSGYEAKTIPAYAIYHKNYFLTGMKDFEIELFVPISIE</sequence>
<protein>
    <submittedName>
        <fullName evidence="4">AraC family transcriptional regulator</fullName>
    </submittedName>
</protein>
<evidence type="ECO:0000313" key="4">
    <source>
        <dbReference type="EMBL" id="RXJ69218.1"/>
    </source>
</evidence>
<dbReference type="InterPro" id="IPR029442">
    <property type="entry name" value="GyrI-like"/>
</dbReference>
<dbReference type="GO" id="GO:0003700">
    <property type="term" value="F:DNA-binding transcription factor activity"/>
    <property type="evidence" value="ECO:0007669"/>
    <property type="project" value="InterPro"/>
</dbReference>
<name>A0A4V1LRS5_9BACT</name>
<dbReference type="EMBL" id="PDKJ01000003">
    <property type="protein sequence ID" value="RXJ69218.1"/>
    <property type="molecule type" value="Genomic_DNA"/>
</dbReference>
<dbReference type="RefSeq" id="WP_128979395.1">
    <property type="nucleotide sequence ID" value="NZ_PDKJ01000003.1"/>
</dbReference>
<dbReference type="SMART" id="SM00871">
    <property type="entry name" value="AraC_E_bind"/>
    <property type="match status" value="1"/>
</dbReference>